<dbReference type="AlphaFoldDB" id="X0WMF0"/>
<feature type="non-terminal residue" evidence="1">
    <location>
        <position position="39"/>
    </location>
</feature>
<protein>
    <submittedName>
        <fullName evidence="1">Uncharacterized protein</fullName>
    </submittedName>
</protein>
<evidence type="ECO:0000313" key="1">
    <source>
        <dbReference type="EMBL" id="GAG31820.1"/>
    </source>
</evidence>
<dbReference type="EMBL" id="BARS01048005">
    <property type="protein sequence ID" value="GAG31820.1"/>
    <property type="molecule type" value="Genomic_DNA"/>
</dbReference>
<accession>X0WMF0</accession>
<sequence length="39" mass="3973">MKLPGFPVMTLNPDSPIFVTSMASLPLVAKAAGGLLSVT</sequence>
<comment type="caution">
    <text evidence="1">The sequence shown here is derived from an EMBL/GenBank/DDBJ whole genome shotgun (WGS) entry which is preliminary data.</text>
</comment>
<name>X0WMF0_9ZZZZ</name>
<gene>
    <name evidence="1" type="ORF">S01H1_72025</name>
</gene>
<reference evidence="1" key="1">
    <citation type="journal article" date="2014" name="Front. Microbiol.">
        <title>High frequency of phylogenetically diverse reductive dehalogenase-homologous genes in deep subseafloor sedimentary metagenomes.</title>
        <authorList>
            <person name="Kawai M."/>
            <person name="Futagami T."/>
            <person name="Toyoda A."/>
            <person name="Takaki Y."/>
            <person name="Nishi S."/>
            <person name="Hori S."/>
            <person name="Arai W."/>
            <person name="Tsubouchi T."/>
            <person name="Morono Y."/>
            <person name="Uchiyama I."/>
            <person name="Ito T."/>
            <person name="Fujiyama A."/>
            <person name="Inagaki F."/>
            <person name="Takami H."/>
        </authorList>
    </citation>
    <scope>NUCLEOTIDE SEQUENCE</scope>
    <source>
        <strain evidence="1">Expedition CK06-06</strain>
    </source>
</reference>
<organism evidence="1">
    <name type="scientific">marine sediment metagenome</name>
    <dbReference type="NCBI Taxonomy" id="412755"/>
    <lineage>
        <taxon>unclassified sequences</taxon>
        <taxon>metagenomes</taxon>
        <taxon>ecological metagenomes</taxon>
    </lineage>
</organism>
<proteinExistence type="predicted"/>